<protein>
    <recommendedName>
        <fullName evidence="11">DNA ligase 6</fullName>
    </recommendedName>
</protein>
<accession>A0A8T0S218</accession>
<dbReference type="GO" id="GO:0003910">
    <property type="term" value="F:DNA ligase (ATP) activity"/>
    <property type="evidence" value="ECO:0007669"/>
    <property type="project" value="InterPro"/>
</dbReference>
<feature type="region of interest" description="Disordered" evidence="6">
    <location>
        <begin position="461"/>
        <end position="550"/>
    </location>
</feature>
<keyword evidence="3" id="KW-0227">DNA damage</keyword>
<comment type="caution">
    <text evidence="9">The sequence shown here is derived from an EMBL/GenBank/DDBJ whole genome shotgun (WGS) entry which is preliminary data.</text>
</comment>
<dbReference type="Proteomes" id="UP000823388">
    <property type="component" value="Chromosome 5N"/>
</dbReference>
<evidence type="ECO:0000256" key="2">
    <source>
        <dbReference type="ARBA" id="ARBA00022598"/>
    </source>
</evidence>
<evidence type="ECO:0000256" key="6">
    <source>
        <dbReference type="SAM" id="MobiDB-lite"/>
    </source>
</evidence>
<evidence type="ECO:0000256" key="5">
    <source>
        <dbReference type="ARBA" id="ARBA00023242"/>
    </source>
</evidence>
<dbReference type="SUPFAM" id="SSF56281">
    <property type="entry name" value="Metallo-hydrolase/oxidoreductase"/>
    <property type="match status" value="1"/>
</dbReference>
<evidence type="ECO:0000256" key="3">
    <source>
        <dbReference type="ARBA" id="ARBA00022763"/>
    </source>
</evidence>
<evidence type="ECO:0000313" key="9">
    <source>
        <dbReference type="EMBL" id="KAG2590846.1"/>
    </source>
</evidence>
<proteinExistence type="inferred from homology"/>
<dbReference type="InterPro" id="IPR036866">
    <property type="entry name" value="RibonucZ/Hydroxyglut_hydro"/>
</dbReference>
<dbReference type="InterPro" id="IPR036599">
    <property type="entry name" value="DNA_ligase_N_sf"/>
</dbReference>
<dbReference type="GO" id="GO:0006281">
    <property type="term" value="P:DNA repair"/>
    <property type="evidence" value="ECO:0007669"/>
    <property type="project" value="UniProtKB-KW"/>
</dbReference>
<dbReference type="FunFam" id="3.40.50.12650:FF:000006">
    <property type="entry name" value="DNA ligase"/>
    <property type="match status" value="1"/>
</dbReference>
<reference evidence="9" key="1">
    <citation type="submission" date="2020-05" db="EMBL/GenBank/DDBJ databases">
        <title>WGS assembly of Panicum virgatum.</title>
        <authorList>
            <person name="Lovell J.T."/>
            <person name="Jenkins J."/>
            <person name="Shu S."/>
            <person name="Juenger T.E."/>
            <person name="Schmutz J."/>
        </authorList>
    </citation>
    <scope>NUCLEOTIDE SEQUENCE</scope>
    <source>
        <strain evidence="9">AP13</strain>
    </source>
</reference>
<keyword evidence="4" id="KW-0234">DNA repair</keyword>
<gene>
    <name evidence="9" type="ORF">PVAP13_5NG460100</name>
</gene>
<feature type="compositionally biased region" description="Polar residues" evidence="6">
    <location>
        <begin position="479"/>
        <end position="490"/>
    </location>
</feature>
<dbReference type="PANTHER" id="PTHR45674:SF9">
    <property type="entry name" value="DNA LIGASE 3"/>
    <property type="match status" value="1"/>
</dbReference>
<keyword evidence="10" id="KW-1185">Reference proteome</keyword>
<feature type="compositionally biased region" description="Polar residues" evidence="6">
    <location>
        <begin position="538"/>
        <end position="550"/>
    </location>
</feature>
<dbReference type="Pfam" id="PF07522">
    <property type="entry name" value="DRMBL"/>
    <property type="match status" value="1"/>
</dbReference>
<evidence type="ECO:0008006" key="11">
    <source>
        <dbReference type="Google" id="ProtNLM"/>
    </source>
</evidence>
<dbReference type="InterPro" id="IPR012308">
    <property type="entry name" value="DNA_ligase_ATP-dep_N"/>
</dbReference>
<dbReference type="EMBL" id="CM029046">
    <property type="protein sequence ID" value="KAG2590846.1"/>
    <property type="molecule type" value="Genomic_DNA"/>
</dbReference>
<dbReference type="Gene3D" id="3.60.15.10">
    <property type="entry name" value="Ribonuclease Z/Hydroxyacylglutathione hydrolase-like"/>
    <property type="match status" value="1"/>
</dbReference>
<dbReference type="InterPro" id="IPR050191">
    <property type="entry name" value="ATP-dep_DNA_ligase"/>
</dbReference>
<dbReference type="InterPro" id="IPR011084">
    <property type="entry name" value="DRMBL"/>
</dbReference>
<dbReference type="Gene3D" id="3.40.50.12650">
    <property type="match status" value="1"/>
</dbReference>
<feature type="domain" description="DNA ligase ATP-dependent N-terminal" evidence="7">
    <location>
        <begin position="714"/>
        <end position="890"/>
    </location>
</feature>
<evidence type="ECO:0000313" key="10">
    <source>
        <dbReference type="Proteomes" id="UP000823388"/>
    </source>
</evidence>
<dbReference type="PANTHER" id="PTHR45674">
    <property type="entry name" value="DNA LIGASE 1/3 FAMILY MEMBER"/>
    <property type="match status" value="1"/>
</dbReference>
<name>A0A8T0S218_PANVG</name>
<evidence type="ECO:0000259" key="8">
    <source>
        <dbReference type="Pfam" id="PF07522"/>
    </source>
</evidence>
<evidence type="ECO:0000256" key="4">
    <source>
        <dbReference type="ARBA" id="ARBA00023204"/>
    </source>
</evidence>
<organism evidence="9 10">
    <name type="scientific">Panicum virgatum</name>
    <name type="common">Blackwell switchgrass</name>
    <dbReference type="NCBI Taxonomy" id="38727"/>
    <lineage>
        <taxon>Eukaryota</taxon>
        <taxon>Viridiplantae</taxon>
        <taxon>Streptophyta</taxon>
        <taxon>Embryophyta</taxon>
        <taxon>Tracheophyta</taxon>
        <taxon>Spermatophyta</taxon>
        <taxon>Magnoliopsida</taxon>
        <taxon>Liliopsida</taxon>
        <taxon>Poales</taxon>
        <taxon>Poaceae</taxon>
        <taxon>PACMAD clade</taxon>
        <taxon>Panicoideae</taxon>
        <taxon>Panicodae</taxon>
        <taxon>Paniceae</taxon>
        <taxon>Panicinae</taxon>
        <taxon>Panicum</taxon>
        <taxon>Panicum sect. Hiantes</taxon>
    </lineage>
</organism>
<evidence type="ECO:0000256" key="1">
    <source>
        <dbReference type="ARBA" id="ARBA00007572"/>
    </source>
</evidence>
<evidence type="ECO:0000259" key="7">
    <source>
        <dbReference type="Pfam" id="PF04675"/>
    </source>
</evidence>
<dbReference type="GO" id="GO:0006310">
    <property type="term" value="P:DNA recombination"/>
    <property type="evidence" value="ECO:0007669"/>
    <property type="project" value="InterPro"/>
</dbReference>
<feature type="compositionally biased region" description="Basic residues" evidence="6">
    <location>
        <begin position="520"/>
        <end position="537"/>
    </location>
</feature>
<feature type="domain" description="DNA repair metallo-beta-lactamase" evidence="8">
    <location>
        <begin position="236"/>
        <end position="340"/>
    </location>
</feature>
<keyword evidence="5" id="KW-0539">Nucleus</keyword>
<dbReference type="GO" id="GO:0006273">
    <property type="term" value="P:lagging strand elongation"/>
    <property type="evidence" value="ECO:0007669"/>
    <property type="project" value="TreeGrafter"/>
</dbReference>
<dbReference type="Pfam" id="PF04675">
    <property type="entry name" value="DNA_ligase_A_N"/>
    <property type="match status" value="1"/>
</dbReference>
<dbReference type="SUPFAM" id="SSF117018">
    <property type="entry name" value="ATP-dependent DNA ligase DNA-binding domain"/>
    <property type="match status" value="1"/>
</dbReference>
<dbReference type="GO" id="GO:0003677">
    <property type="term" value="F:DNA binding"/>
    <property type="evidence" value="ECO:0007669"/>
    <property type="project" value="InterPro"/>
</dbReference>
<sequence length="1014" mass="111464">MAALISSSDASRSLSINTSALFLSSLSSLPSTDAHPILTSASTPLPPVPASVPPTALIPGSRFLIDAFRHAGDFSVAYFLSHFHSDHYGGLGPSWRRGLVFCSAPTARLVSSVLSVPPQLVVALDVGFRVTVDGWGVTAVDANHCPGAVQFLFSSPGPLDRMPREESVDYVVSAIKHVKEESSAAGERVLCLIATYVVGKERILLEVAQRCGCSIHVDSRKMEILTVLGFGGENGVFTEDAAVTDVHVIGWNILGETWPYFRPNFVKMKEIMLERGYMKAIGFVPTGWMYETKKEGFAVRVKDSLEIHLVPYSEHSSYDELRDYVKFLHPKRVIPTVGVNAGKLDSKEAIAMQKHFSGLVDETANKQEFLMAFHCRSTNAKCSIQNDGDDAALFPAITSASEQLDTLKENITEEMKKELSDVLPSWVSEEQIMDLLMSSCGDVVKAASDFFERERDFFEEANGSCSGTPKSEKNHTSDHGSSADASSQQECPLFSQKPAEHSTKLVNLTPMRMKPNTPKKEKRKGSGITNKPKKKGRLTSSTESGGRKQSTITNYFIRATATTSGTADKVYDEEHQNNVESDDQLTDIVKTQDQSVDQILQIVDGCMSREYAVSLLERAKGDVTVAVDIFYSSSENNNVIAIDKNITLQITENETKDKCSNTDLACDSSQATQKMPNLHVQTSLSQTDSTKISLPVEKYLPIEHACWTAGQPAPYLHLARTFDLVEKEKGKIKTTAIFCNMFRSLLALSPDDVLPAVYLCTNKISPDHENMELSIGGSLVVNALEESLGTSRSKIQEMYKTYGDLGNVAQECRQNQTLLAPPRPLSIHDVYSMLRKLSVISGSGSAGRRKILVLHLIRSCREMKIKFLVRTLVRNLRIGAMMKTILPALAHAVVFDRKCAGDPVVSLEGIKTQLQSLSTEVVEAYNVIPNLDLLIPSLLREGTAFSASSLAMVPGTPIPPMLARITNGSTQALKAFSGKSFMCEYKYVHCSLPLLRYCSEHSYLNNYMVVLTWN</sequence>
<dbReference type="AlphaFoldDB" id="A0A8T0S218"/>
<dbReference type="Gene3D" id="1.10.3260.10">
    <property type="entry name" value="DNA ligase, ATP-dependent, N-terminal domain"/>
    <property type="match status" value="1"/>
</dbReference>
<comment type="similarity">
    <text evidence="1">Belongs to the ATP-dependent DNA ligase family.</text>
</comment>
<keyword evidence="2" id="KW-0436">Ligase</keyword>